<evidence type="ECO:0000313" key="5">
    <source>
        <dbReference type="EMBL" id="PVV04608.1"/>
    </source>
</evidence>
<evidence type="ECO:0000256" key="4">
    <source>
        <dbReference type="SAM" id="MobiDB-lite"/>
    </source>
</evidence>
<feature type="region of interest" description="Disordered" evidence="4">
    <location>
        <begin position="1"/>
        <end position="63"/>
    </location>
</feature>
<sequence length="774" mass="87588">MDFSSNSQNPKYQSESPVLLGDSAPLENDKLDQRQKAQIFDDSPASLPKDGPDSNQSDLELNGETLRYKLDQFQSRDNLVINKASSKKRLPSPKSYSFLPESLGNMSDSADFLNSPTNSKKQKLSIQNESSGKDPKLQSSLKPKLSPLPALKQNKVISMDNIDSTHSAEHNASFSNWNDLFSKNGFSELKFDKKMESIGNSQMTTSKFRNKDLFLQTLHSMINSSDNLQFSDIENIKNLLNVKLRKKEQSNRDFQENIFKYFLYTLRRNTLQKLDDIAQQLRIIKNDIEDGYFSKPLQNISDTLQFDEDISFLRKSRTIDDFYEIETEVSSVNKERILAHLDDLENIYYSTKKRGNSFFGTSTNSKLIDTLNSITKYRGFQPDIVLKYGDGSSATAIVSSIEFDKDDAIFAVSGVTRKIKIFDYNSVVSQSELWESAALSKANRSRCVDKVPSSSNRLWETAEPNEVWPFQESENVFEEGSDSASRDPRAPSEKAETPDFKTKFKHVMPISPLSEIINRYKISCLSYNSQKKSYLACSDYEGIVTVWDTNTNTSVIKFNEHEKRAWSVDFSKSDWNLLSSGSDDGKVKIWNLNSRNSVITIQGKANICCVRFNPEISHYVSFGCADHNIYYYDLRNSGTPLSILKDHRKAVSYVRFASSDSLISASTDSSLKLWDLKNNSCVKTFTGHTNEKNFVGLSISDSGWISCGSENNSVYTYNINLSRPVFQYNFGYSGSKLTLEKDPSLFVGAVCWKKNTNVLLAANSQGSIRVLKLE</sequence>
<feature type="compositionally biased region" description="Low complexity" evidence="4">
    <location>
        <begin position="137"/>
        <end position="149"/>
    </location>
</feature>
<feature type="region of interest" description="Disordered" evidence="4">
    <location>
        <begin position="109"/>
        <end position="149"/>
    </location>
</feature>
<dbReference type="InterPro" id="IPR019775">
    <property type="entry name" value="WD40_repeat_CS"/>
</dbReference>
<protein>
    <submittedName>
        <fullName evidence="5">Uncharacterized protein</fullName>
    </submittedName>
</protein>
<dbReference type="CDD" id="cd00200">
    <property type="entry name" value="WD40"/>
    <property type="match status" value="1"/>
</dbReference>
<reference evidence="5 6" key="1">
    <citation type="journal article" date="2018" name="MBio">
        <title>Comparative Genomics Reveals the Core Gene Toolbox for the Fungus-Insect Symbiosis.</title>
        <authorList>
            <person name="Wang Y."/>
            <person name="Stata M."/>
            <person name="Wang W."/>
            <person name="Stajich J.E."/>
            <person name="White M.M."/>
            <person name="Moncalvo J.M."/>
        </authorList>
    </citation>
    <scope>NUCLEOTIDE SEQUENCE [LARGE SCALE GENOMIC DNA]</scope>
    <source>
        <strain evidence="5 6">SC-DP-2</strain>
    </source>
</reference>
<organism evidence="5 6">
    <name type="scientific">Smittium megazygosporum</name>
    <dbReference type="NCBI Taxonomy" id="133381"/>
    <lineage>
        <taxon>Eukaryota</taxon>
        <taxon>Fungi</taxon>
        <taxon>Fungi incertae sedis</taxon>
        <taxon>Zoopagomycota</taxon>
        <taxon>Kickxellomycotina</taxon>
        <taxon>Harpellomycetes</taxon>
        <taxon>Harpellales</taxon>
        <taxon>Legeriomycetaceae</taxon>
        <taxon>Smittium</taxon>
    </lineage>
</organism>
<dbReference type="SMART" id="SM00320">
    <property type="entry name" value="WD40"/>
    <property type="match status" value="7"/>
</dbReference>
<evidence type="ECO:0000256" key="3">
    <source>
        <dbReference type="PROSITE-ProRule" id="PRU00221"/>
    </source>
</evidence>
<comment type="caution">
    <text evidence="5">The sequence shown here is derived from an EMBL/GenBank/DDBJ whole genome shotgun (WGS) entry which is preliminary data.</text>
</comment>
<dbReference type="InterPro" id="IPR042755">
    <property type="entry name" value="COP1"/>
</dbReference>
<dbReference type="InterPro" id="IPR015943">
    <property type="entry name" value="WD40/YVTN_repeat-like_dom_sf"/>
</dbReference>
<keyword evidence="2" id="KW-0677">Repeat</keyword>
<dbReference type="InterPro" id="IPR036322">
    <property type="entry name" value="WD40_repeat_dom_sf"/>
</dbReference>
<dbReference type="STRING" id="133381.A0A2T9ZJ44"/>
<feature type="repeat" description="WD" evidence="3">
    <location>
        <begin position="558"/>
        <end position="600"/>
    </location>
</feature>
<keyword evidence="1 3" id="KW-0853">WD repeat</keyword>
<dbReference type="Gene3D" id="2.130.10.10">
    <property type="entry name" value="YVTN repeat-like/Quinoprotein amine dehydrogenase"/>
    <property type="match status" value="2"/>
</dbReference>
<dbReference type="PROSITE" id="PS50082">
    <property type="entry name" value="WD_REPEATS_2"/>
    <property type="match status" value="2"/>
</dbReference>
<gene>
    <name evidence="5" type="ORF">BB560_000899</name>
</gene>
<dbReference type="Pfam" id="PF00400">
    <property type="entry name" value="WD40"/>
    <property type="match status" value="2"/>
</dbReference>
<dbReference type="OrthoDB" id="273771at2759"/>
<feature type="repeat" description="WD" evidence="3">
    <location>
        <begin position="644"/>
        <end position="684"/>
    </location>
</feature>
<feature type="compositionally biased region" description="Polar residues" evidence="4">
    <location>
        <begin position="1"/>
        <end position="16"/>
    </location>
</feature>
<feature type="compositionally biased region" description="Basic and acidic residues" evidence="4">
    <location>
        <begin position="484"/>
        <end position="497"/>
    </location>
</feature>
<dbReference type="AlphaFoldDB" id="A0A2T9ZJ44"/>
<evidence type="ECO:0000313" key="6">
    <source>
        <dbReference type="Proteomes" id="UP000245609"/>
    </source>
</evidence>
<keyword evidence="6" id="KW-1185">Reference proteome</keyword>
<feature type="region of interest" description="Disordered" evidence="4">
    <location>
        <begin position="478"/>
        <end position="497"/>
    </location>
</feature>
<proteinExistence type="predicted"/>
<dbReference type="Proteomes" id="UP000245609">
    <property type="component" value="Unassembled WGS sequence"/>
</dbReference>
<dbReference type="InterPro" id="IPR001680">
    <property type="entry name" value="WD40_rpt"/>
</dbReference>
<dbReference type="PANTHER" id="PTHR44080">
    <property type="entry name" value="E3 UBIQUITIN-PROTEIN LIGASE COP1"/>
    <property type="match status" value="1"/>
</dbReference>
<dbReference type="GO" id="GO:0061630">
    <property type="term" value="F:ubiquitin protein ligase activity"/>
    <property type="evidence" value="ECO:0007669"/>
    <property type="project" value="InterPro"/>
</dbReference>
<name>A0A2T9ZJ44_9FUNG</name>
<accession>A0A2T9ZJ44</accession>
<dbReference type="EMBL" id="MBFS01000102">
    <property type="protein sequence ID" value="PVV04608.1"/>
    <property type="molecule type" value="Genomic_DNA"/>
</dbReference>
<dbReference type="PROSITE" id="PS00678">
    <property type="entry name" value="WD_REPEATS_1"/>
    <property type="match status" value="2"/>
</dbReference>
<dbReference type="PROSITE" id="PS50294">
    <property type="entry name" value="WD_REPEATS_REGION"/>
    <property type="match status" value="2"/>
</dbReference>
<feature type="compositionally biased region" description="Polar residues" evidence="4">
    <location>
        <begin position="109"/>
        <end position="130"/>
    </location>
</feature>
<evidence type="ECO:0000256" key="1">
    <source>
        <dbReference type="ARBA" id="ARBA00022574"/>
    </source>
</evidence>
<dbReference type="SUPFAM" id="SSF50978">
    <property type="entry name" value="WD40 repeat-like"/>
    <property type="match status" value="1"/>
</dbReference>
<evidence type="ECO:0000256" key="2">
    <source>
        <dbReference type="ARBA" id="ARBA00022737"/>
    </source>
</evidence>